<keyword evidence="4 9" id="KW-0812">Transmembrane</keyword>
<dbReference type="InterPro" id="IPR011014">
    <property type="entry name" value="MscS_channel_TM-2"/>
</dbReference>
<evidence type="ECO:0000256" key="5">
    <source>
        <dbReference type="ARBA" id="ARBA00022989"/>
    </source>
</evidence>
<dbReference type="Pfam" id="PF00924">
    <property type="entry name" value="MS_channel_2nd"/>
    <property type="match status" value="1"/>
</dbReference>
<keyword evidence="5 9" id="KW-1133">Transmembrane helix</keyword>
<evidence type="ECO:0000256" key="3">
    <source>
        <dbReference type="ARBA" id="ARBA00022475"/>
    </source>
</evidence>
<dbReference type="InterPro" id="IPR010920">
    <property type="entry name" value="LSM_dom_sf"/>
</dbReference>
<keyword evidence="12" id="KW-1185">Reference proteome</keyword>
<feature type="transmembrane region" description="Helical" evidence="9">
    <location>
        <begin position="597"/>
        <end position="616"/>
    </location>
</feature>
<dbReference type="InterPro" id="IPR023408">
    <property type="entry name" value="MscS_beta-dom_sf"/>
</dbReference>
<dbReference type="Proteomes" id="UP001365846">
    <property type="component" value="Unassembled WGS sequence"/>
</dbReference>
<proteinExistence type="inferred from homology"/>
<gene>
    <name evidence="11" type="ORF">WKW77_28375</name>
</gene>
<comment type="caution">
    <text evidence="11">The sequence shown here is derived from an EMBL/GenBank/DDBJ whole genome shotgun (WGS) entry which is preliminary data.</text>
</comment>
<dbReference type="Gene3D" id="2.30.30.60">
    <property type="match status" value="1"/>
</dbReference>
<feature type="transmembrane region" description="Helical" evidence="9">
    <location>
        <begin position="317"/>
        <end position="338"/>
    </location>
</feature>
<keyword evidence="3" id="KW-1003">Cell membrane</keyword>
<feature type="transmembrane region" description="Helical" evidence="9">
    <location>
        <begin position="429"/>
        <end position="449"/>
    </location>
</feature>
<sequence>MHGLVPAPRGILPILLGIVACVACLSGPRSWAASADEPVVATAPAATVEPIPAADITARADADEQRIQLAVQRARQDEELQRVDASLARHSASIGQLAQQSADRKLAELPVRRLESLHRHWQLYTREIADLRTRAARVARELSEDAADLARMRLEWRATASEAQSAAPALRERIDELIEKVEAAEKIVADPLAKALHQGRMAGELARQVREEEATVLALIDEKDRRLLAMDSLPLWQAAGSARIELEPFRIGLRQSLAIESALARDHDAANVNLLRVLVAAAVALLPLLLWLRGRANRLVAEGLVSPESVQPLGRPWAAWLVLIALFAVLFDFKGPAVRQQMFMLLAWPPMLRLLPSRLLDAVGPWAYLGAGFYLLNMLASLPVSNEFLYRSFVLLLDLAMLATVVMLFVRARRNVPIGTPAHRQPVMVLLLGAAAAALGLAAVSNLLGNVSLATTLASAVLDSSYLGLVMYAAVTIVVALAQVLFVRHDASQAAHGGRSWSQTGAQLGRALMALAFVVILLQSFRIYRPLSDMLSRALNHVFTLGTISLSLGNIVAFVGAVFVAFWVARVIRLVLQKDVLPSMSLPRGVGNSISSLTYYFVVTFGLLMALGVLGFPIGQLAIVFGALGVGIGFGLQDVVKNFVAGLILMFERPIRPGDVVDIAGLLGTVSHIGIRATIVTTFEGADVVIPNGVLLADKLVNWTLSGTRRRFELEVNTRPEVPAERTMALLEGVARELDGVSVSPAPEAILMGLNGGLLQISLRAWTVEGANWLVVRSNLAKAIRTALTDAGIDLPRPQSEVHLGGAELRSTRPEPPREDAARQPAVDAPASATGTRGMRMPQ</sequence>
<dbReference type="InterPro" id="IPR052702">
    <property type="entry name" value="MscS-like_channel"/>
</dbReference>
<comment type="subcellular location">
    <subcellularLocation>
        <location evidence="1">Cell membrane</location>
        <topology evidence="1">Multi-pass membrane protein</topology>
    </subcellularLocation>
</comment>
<keyword evidence="7" id="KW-0175">Coiled coil</keyword>
<feature type="transmembrane region" description="Helical" evidence="9">
    <location>
        <begin position="548"/>
        <end position="576"/>
    </location>
</feature>
<dbReference type="InterPro" id="IPR006685">
    <property type="entry name" value="MscS_channel_2nd"/>
</dbReference>
<protein>
    <submittedName>
        <fullName evidence="11">Mechanosensitive ion channel domain-containing protein</fullName>
    </submittedName>
</protein>
<feature type="compositionally biased region" description="Basic and acidic residues" evidence="8">
    <location>
        <begin position="810"/>
        <end position="822"/>
    </location>
</feature>
<feature type="transmembrane region" description="Helical" evidence="9">
    <location>
        <begin position="469"/>
        <end position="487"/>
    </location>
</feature>
<accession>A0ABU8VMY2</accession>
<evidence type="ECO:0000256" key="6">
    <source>
        <dbReference type="ARBA" id="ARBA00023136"/>
    </source>
</evidence>
<evidence type="ECO:0000256" key="8">
    <source>
        <dbReference type="SAM" id="MobiDB-lite"/>
    </source>
</evidence>
<dbReference type="EMBL" id="JBBKZU010000016">
    <property type="protein sequence ID" value="MEJ8815022.1"/>
    <property type="molecule type" value="Genomic_DNA"/>
</dbReference>
<evidence type="ECO:0000256" key="9">
    <source>
        <dbReference type="SAM" id="Phobius"/>
    </source>
</evidence>
<feature type="domain" description="Mechanosensitive ion channel MscS" evidence="10">
    <location>
        <begin position="638"/>
        <end position="704"/>
    </location>
</feature>
<name>A0ABU8VMY2_9BURK</name>
<organism evidence="11 12">
    <name type="scientific">Variovorax ureilyticus</name>
    <dbReference type="NCBI Taxonomy" id="1836198"/>
    <lineage>
        <taxon>Bacteria</taxon>
        <taxon>Pseudomonadati</taxon>
        <taxon>Pseudomonadota</taxon>
        <taxon>Betaproteobacteria</taxon>
        <taxon>Burkholderiales</taxon>
        <taxon>Comamonadaceae</taxon>
        <taxon>Variovorax</taxon>
    </lineage>
</organism>
<dbReference type="RefSeq" id="WP_340360241.1">
    <property type="nucleotide sequence ID" value="NZ_JBBKZU010000016.1"/>
</dbReference>
<dbReference type="PANTHER" id="PTHR30347:SF1">
    <property type="entry name" value="MECHANOSENSITIVE CHANNEL MSCK"/>
    <property type="match status" value="1"/>
</dbReference>
<dbReference type="SUPFAM" id="SSF50182">
    <property type="entry name" value="Sm-like ribonucleoproteins"/>
    <property type="match status" value="1"/>
</dbReference>
<feature type="transmembrane region" description="Helical" evidence="9">
    <location>
        <begin position="274"/>
        <end position="292"/>
    </location>
</feature>
<feature type="transmembrane region" description="Helical" evidence="9">
    <location>
        <begin position="6"/>
        <end position="25"/>
    </location>
</feature>
<feature type="coiled-coil region" evidence="7">
    <location>
        <begin position="160"/>
        <end position="187"/>
    </location>
</feature>
<evidence type="ECO:0000313" key="11">
    <source>
        <dbReference type="EMBL" id="MEJ8815022.1"/>
    </source>
</evidence>
<dbReference type="Gene3D" id="3.30.70.100">
    <property type="match status" value="1"/>
</dbReference>
<feature type="transmembrane region" description="Helical" evidence="9">
    <location>
        <begin position="388"/>
        <end position="409"/>
    </location>
</feature>
<evidence type="ECO:0000256" key="7">
    <source>
        <dbReference type="SAM" id="Coils"/>
    </source>
</evidence>
<evidence type="ECO:0000313" key="12">
    <source>
        <dbReference type="Proteomes" id="UP001365846"/>
    </source>
</evidence>
<feature type="transmembrane region" description="Helical" evidence="9">
    <location>
        <begin position="359"/>
        <end position="376"/>
    </location>
</feature>
<dbReference type="SUPFAM" id="SSF82689">
    <property type="entry name" value="Mechanosensitive channel protein MscS (YggB), C-terminal domain"/>
    <property type="match status" value="1"/>
</dbReference>
<feature type="region of interest" description="Disordered" evidence="8">
    <location>
        <begin position="796"/>
        <end position="843"/>
    </location>
</feature>
<feature type="transmembrane region" description="Helical" evidence="9">
    <location>
        <begin position="622"/>
        <end position="640"/>
    </location>
</feature>
<dbReference type="InterPro" id="IPR011066">
    <property type="entry name" value="MscS_channel_C_sf"/>
</dbReference>
<evidence type="ECO:0000256" key="1">
    <source>
        <dbReference type="ARBA" id="ARBA00004651"/>
    </source>
</evidence>
<evidence type="ECO:0000256" key="4">
    <source>
        <dbReference type="ARBA" id="ARBA00022692"/>
    </source>
</evidence>
<evidence type="ECO:0000256" key="2">
    <source>
        <dbReference type="ARBA" id="ARBA00008017"/>
    </source>
</evidence>
<dbReference type="PANTHER" id="PTHR30347">
    <property type="entry name" value="POTASSIUM CHANNEL RELATED"/>
    <property type="match status" value="1"/>
</dbReference>
<dbReference type="Gene3D" id="1.10.287.1260">
    <property type="match status" value="1"/>
</dbReference>
<dbReference type="SUPFAM" id="SSF82861">
    <property type="entry name" value="Mechanosensitive channel protein MscS (YggB), transmembrane region"/>
    <property type="match status" value="1"/>
</dbReference>
<reference evidence="11 12" key="1">
    <citation type="submission" date="2024-03" db="EMBL/GenBank/DDBJ databases">
        <title>Novel species of the genus Variovorax.</title>
        <authorList>
            <person name="Liu Q."/>
            <person name="Xin Y.-H."/>
        </authorList>
    </citation>
    <scope>NUCLEOTIDE SEQUENCE [LARGE SCALE GENOMIC DNA]</scope>
    <source>
        <strain evidence="11 12">KACC 18899</strain>
    </source>
</reference>
<feature type="transmembrane region" description="Helical" evidence="9">
    <location>
        <begin position="508"/>
        <end position="528"/>
    </location>
</feature>
<evidence type="ECO:0000259" key="10">
    <source>
        <dbReference type="Pfam" id="PF00924"/>
    </source>
</evidence>
<comment type="similarity">
    <text evidence="2">Belongs to the MscS (TC 1.A.23) family.</text>
</comment>
<keyword evidence="6 9" id="KW-0472">Membrane</keyword>